<dbReference type="InParanoid" id="K3YYX0"/>
<organism evidence="1 2">
    <name type="scientific">Setaria italica</name>
    <name type="common">Foxtail millet</name>
    <name type="synonym">Panicum italicum</name>
    <dbReference type="NCBI Taxonomy" id="4555"/>
    <lineage>
        <taxon>Eukaryota</taxon>
        <taxon>Viridiplantae</taxon>
        <taxon>Streptophyta</taxon>
        <taxon>Embryophyta</taxon>
        <taxon>Tracheophyta</taxon>
        <taxon>Spermatophyta</taxon>
        <taxon>Magnoliopsida</taxon>
        <taxon>Liliopsida</taxon>
        <taxon>Poales</taxon>
        <taxon>Poaceae</taxon>
        <taxon>PACMAD clade</taxon>
        <taxon>Panicoideae</taxon>
        <taxon>Panicodae</taxon>
        <taxon>Paniceae</taxon>
        <taxon>Cenchrinae</taxon>
        <taxon>Setaria</taxon>
    </lineage>
</organism>
<dbReference type="PANTHER" id="PTHR33377">
    <property type="entry name" value="OS10G0134700 PROTEIN-RELATED"/>
    <property type="match status" value="1"/>
</dbReference>
<proteinExistence type="predicted"/>
<dbReference type="PANTHER" id="PTHR33377:SF30">
    <property type="entry name" value="OS07G0117000 PROTEIN"/>
    <property type="match status" value="1"/>
</dbReference>
<dbReference type="Gramene" id="KQL30960">
    <property type="protein sequence ID" value="KQL30960"/>
    <property type="gene ID" value="SETIT_019476mg"/>
</dbReference>
<protein>
    <submittedName>
        <fullName evidence="1">Uncharacterized protein</fullName>
    </submittedName>
</protein>
<evidence type="ECO:0000313" key="2">
    <source>
        <dbReference type="Proteomes" id="UP000004995"/>
    </source>
</evidence>
<sequence>MNKATSSSTSVACPPIILNLLMHLKVWVKHRHHVIDEERVLVIVELDGEGNLKGLDETVMESSLRGFYSTYKSRTPCVTKIIVTSRSEKIANFGITKPLSLEHLHQEAYWYFFEACVFGSTDAPKHPKLVSIGMEIADEMDGSFEAANIFVLELGLEVRREFKKRNLIKYDAHRSQTDPLEIIKQSYTNEVAEKFVCLDDYQISSSMHGEVPKVSLQDILFGGARPQGKFDVLAWKSTVPPNYSYAYRCEIQRPQRMVAMALRADSVGS</sequence>
<dbReference type="AlphaFoldDB" id="K3YYX0"/>
<keyword evidence="2" id="KW-1185">Reference proteome</keyword>
<dbReference type="EnsemblPlants" id="KQL30960">
    <property type="protein sequence ID" value="KQL30960"/>
    <property type="gene ID" value="SETIT_019476mg"/>
</dbReference>
<reference evidence="1" key="2">
    <citation type="submission" date="2018-08" db="UniProtKB">
        <authorList>
            <consortium name="EnsemblPlants"/>
        </authorList>
    </citation>
    <scope>IDENTIFICATION</scope>
    <source>
        <strain evidence="1">Yugu1</strain>
    </source>
</reference>
<dbReference type="HOGENOM" id="CLU_001090_4_3_1"/>
<dbReference type="GO" id="GO:0043531">
    <property type="term" value="F:ADP binding"/>
    <property type="evidence" value="ECO:0007669"/>
    <property type="project" value="InterPro"/>
</dbReference>
<name>K3YYX0_SETIT</name>
<dbReference type="OMA" id="AYRCEIQ"/>
<reference evidence="2" key="1">
    <citation type="journal article" date="2012" name="Nat. Biotechnol.">
        <title>Reference genome sequence of the model plant Setaria.</title>
        <authorList>
            <person name="Bennetzen J.L."/>
            <person name="Schmutz J."/>
            <person name="Wang H."/>
            <person name="Percifield R."/>
            <person name="Hawkins J."/>
            <person name="Pontaroli A.C."/>
            <person name="Estep M."/>
            <person name="Feng L."/>
            <person name="Vaughn J.N."/>
            <person name="Grimwood J."/>
            <person name="Jenkins J."/>
            <person name="Barry K."/>
            <person name="Lindquist E."/>
            <person name="Hellsten U."/>
            <person name="Deshpande S."/>
            <person name="Wang X."/>
            <person name="Wu X."/>
            <person name="Mitros T."/>
            <person name="Triplett J."/>
            <person name="Yang X."/>
            <person name="Ye C.Y."/>
            <person name="Mauro-Herrera M."/>
            <person name="Wang L."/>
            <person name="Li P."/>
            <person name="Sharma M."/>
            <person name="Sharma R."/>
            <person name="Ronald P.C."/>
            <person name="Panaud O."/>
            <person name="Kellogg E.A."/>
            <person name="Brutnell T.P."/>
            <person name="Doust A.N."/>
            <person name="Tuskan G.A."/>
            <person name="Rokhsar D."/>
            <person name="Devos K.M."/>
        </authorList>
    </citation>
    <scope>NUCLEOTIDE SEQUENCE [LARGE SCALE GENOMIC DNA]</scope>
    <source>
        <strain evidence="2">cv. Yugu1</strain>
    </source>
</reference>
<accession>K3YYX0</accession>
<evidence type="ECO:0000313" key="1">
    <source>
        <dbReference type="EnsemblPlants" id="KQL30960"/>
    </source>
</evidence>
<dbReference type="Proteomes" id="UP000004995">
    <property type="component" value="Unassembled WGS sequence"/>
</dbReference>
<dbReference type="EMBL" id="AGNK02000495">
    <property type="status" value="NOT_ANNOTATED_CDS"/>
    <property type="molecule type" value="Genomic_DNA"/>
</dbReference>